<accession>A0A238UKX5</accession>
<name>A0A238UKX5_9RHOB</name>
<reference evidence="2" key="1">
    <citation type="submission" date="2017-06" db="EMBL/GenBank/DDBJ databases">
        <authorList>
            <person name="Varghese N."/>
            <person name="Submissions S."/>
        </authorList>
    </citation>
    <scope>NUCLEOTIDE SEQUENCE [LARGE SCALE GENOMIC DNA]</scope>
    <source>
        <strain evidence="2">DSM 26170</strain>
    </source>
</reference>
<dbReference type="EMBL" id="FZNM01000001">
    <property type="protein sequence ID" value="SNR22704.1"/>
    <property type="molecule type" value="Genomic_DNA"/>
</dbReference>
<organism evidence="1 2">
    <name type="scientific">Paracoccus sediminis</name>
    <dbReference type="NCBI Taxonomy" id="1214787"/>
    <lineage>
        <taxon>Bacteria</taxon>
        <taxon>Pseudomonadati</taxon>
        <taxon>Pseudomonadota</taxon>
        <taxon>Alphaproteobacteria</taxon>
        <taxon>Rhodobacterales</taxon>
        <taxon>Paracoccaceae</taxon>
        <taxon>Paracoccus</taxon>
    </lineage>
</organism>
<proteinExistence type="predicted"/>
<evidence type="ECO:0000313" key="2">
    <source>
        <dbReference type="Proteomes" id="UP000198409"/>
    </source>
</evidence>
<gene>
    <name evidence="1" type="ORF">SAMN06265378_10133</name>
</gene>
<dbReference type="AlphaFoldDB" id="A0A238UKX5"/>
<dbReference type="Proteomes" id="UP000198409">
    <property type="component" value="Unassembled WGS sequence"/>
</dbReference>
<evidence type="ECO:0000313" key="1">
    <source>
        <dbReference type="EMBL" id="SNR22704.1"/>
    </source>
</evidence>
<sequence length="359" mass="41552">MPRKSDLRRGYSKISIQTATSPKKISGWPVSLEDDKPIKNLNGRPSRAIQPEFTSAFFKDIQGYWRRTDTSVDVDFDELCVATHGHIRRSIVSDVEFMIYHDRIPDWVHMAGIEPESRVTKQRFEQLLARSQPDAVLHKFLYLQDVQGLLTNLQRTSAQISQVVGEFYGILNDSVFYIYSPNERVGFRSSVSAATALLHAHLETTFVRLRSMLDYAVKLALEAECTGADFSKIVKLRGASKQYIDKKELRINGKEGTLFVKDELIWMISSIRDRIVHDGHLDISARVYENFKRARLVERFVLIPDMTDGRFDTFKNRTNFYGRDLKINYDLPKILDEFYRRLLRTIGFIHDAYAAKRLS</sequence>
<protein>
    <submittedName>
        <fullName evidence="1">Uncharacterized protein</fullName>
    </submittedName>
</protein>